<dbReference type="OrthoDB" id="2970144at2"/>
<name>A0A1I3WNJ8_HALDA</name>
<proteinExistence type="predicted"/>
<accession>A0A1I3WNJ8</accession>
<organism evidence="1 2">
    <name type="scientific">Halobacillus dabanensis</name>
    <dbReference type="NCBI Taxonomy" id="240302"/>
    <lineage>
        <taxon>Bacteria</taxon>
        <taxon>Bacillati</taxon>
        <taxon>Bacillota</taxon>
        <taxon>Bacilli</taxon>
        <taxon>Bacillales</taxon>
        <taxon>Bacillaceae</taxon>
        <taxon>Halobacillus</taxon>
    </lineage>
</organism>
<sequence>MSNRGNNLLFITDPKGQVIEEGETVELTEAYPEGLDVQPFYTIRVAAGNRVVSEGAVTFKLIMKVDGDSFLLLDTFTLYPGEKFNRTYNAPGIGLAIKAMGESVTGVDAVDVALFGYKF</sequence>
<dbReference type="EMBL" id="FOSB01000007">
    <property type="protein sequence ID" value="SFK08749.1"/>
    <property type="molecule type" value="Genomic_DNA"/>
</dbReference>
<evidence type="ECO:0000313" key="1">
    <source>
        <dbReference type="EMBL" id="SFK08749.1"/>
    </source>
</evidence>
<protein>
    <submittedName>
        <fullName evidence="1">Uncharacterized protein</fullName>
    </submittedName>
</protein>
<dbReference type="RefSeq" id="WP_075036973.1">
    <property type="nucleotide sequence ID" value="NZ_FOSB01000007.1"/>
</dbReference>
<dbReference type="Proteomes" id="UP000183557">
    <property type="component" value="Unassembled WGS sequence"/>
</dbReference>
<evidence type="ECO:0000313" key="2">
    <source>
        <dbReference type="Proteomes" id="UP000183557"/>
    </source>
</evidence>
<keyword evidence="2" id="KW-1185">Reference proteome</keyword>
<gene>
    <name evidence="1" type="ORF">SAMN04487936_10743</name>
</gene>
<reference evidence="2" key="1">
    <citation type="submission" date="2016-10" db="EMBL/GenBank/DDBJ databases">
        <authorList>
            <person name="Varghese N."/>
            <person name="Submissions S."/>
        </authorList>
    </citation>
    <scope>NUCLEOTIDE SEQUENCE [LARGE SCALE GENOMIC DNA]</scope>
    <source>
        <strain evidence="2">CGMCC 1.3704</strain>
    </source>
</reference>
<dbReference type="AlphaFoldDB" id="A0A1I3WNJ8"/>